<keyword evidence="2" id="KW-1185">Reference proteome</keyword>
<dbReference type="EMBL" id="CAJNDS010002712">
    <property type="protein sequence ID" value="CAE7570518.1"/>
    <property type="molecule type" value="Genomic_DNA"/>
</dbReference>
<dbReference type="AlphaFoldDB" id="A0A812UBX7"/>
<proteinExistence type="predicted"/>
<dbReference type="InterPro" id="IPR029063">
    <property type="entry name" value="SAM-dependent_MTases_sf"/>
</dbReference>
<protein>
    <submittedName>
        <fullName evidence="1">CPY1 protein</fullName>
    </submittedName>
</protein>
<sequence>MKLMESQPLQSVVRLERLGEFRICQAGKSFALHCVVPWVPKAPSKPGKRQRVPAAVHEATALASATRKQAMKDAASHFLLEEPLLLMCACERWERVLALDLREAWRDAAEVEEIGQGLFRLCTSEPGAWPPQETSPGPEPPLLREGTFKHSVWHVAGLRRCLHLLTLPGSQRSLLSATCQLKLEFPDGWSLEHEGPHPPRFESLAPYTQSCGFMAAQLGRAIGGPVHEATDSDVAARLVTVQVVGREDLFLLARDSLSFDGFRPTEFGLAWRARPFPDYSAALEPLAALAMLGLGLRVHRRLWSQDPVAFLDATCGTGTLAAAAKYCKSDWPIYAGDVNPTLVRRAKCNLEAAFPSQTFELELEKEKAGKAAKPGQRPIQPVPGIGVGEWDATERWPVPAMAVGSSGQGLLVASNLPWGKNLKCQVEAATQITRCLARSFPGATLCLVAPEEVARNCEGWFRTVFTEPVGKKAALMLGHGIGEPQ</sequence>
<accession>A0A812UBX7</accession>
<dbReference type="OrthoDB" id="443318at2759"/>
<reference evidence="1" key="1">
    <citation type="submission" date="2021-02" db="EMBL/GenBank/DDBJ databases">
        <authorList>
            <person name="Dougan E. K."/>
            <person name="Rhodes N."/>
            <person name="Thang M."/>
            <person name="Chan C."/>
        </authorList>
    </citation>
    <scope>NUCLEOTIDE SEQUENCE</scope>
</reference>
<evidence type="ECO:0000313" key="1">
    <source>
        <dbReference type="EMBL" id="CAE7570518.1"/>
    </source>
</evidence>
<dbReference type="Proteomes" id="UP000604046">
    <property type="component" value="Unassembled WGS sequence"/>
</dbReference>
<gene>
    <name evidence="1" type="primary">CPY1</name>
    <name evidence="1" type="ORF">SNAT2548_LOCUS32476</name>
</gene>
<organism evidence="1 2">
    <name type="scientific">Symbiodinium natans</name>
    <dbReference type="NCBI Taxonomy" id="878477"/>
    <lineage>
        <taxon>Eukaryota</taxon>
        <taxon>Sar</taxon>
        <taxon>Alveolata</taxon>
        <taxon>Dinophyceae</taxon>
        <taxon>Suessiales</taxon>
        <taxon>Symbiodiniaceae</taxon>
        <taxon>Symbiodinium</taxon>
    </lineage>
</organism>
<dbReference type="SUPFAM" id="SSF53335">
    <property type="entry name" value="S-adenosyl-L-methionine-dependent methyltransferases"/>
    <property type="match status" value="1"/>
</dbReference>
<dbReference type="Gene3D" id="3.40.50.150">
    <property type="entry name" value="Vaccinia Virus protein VP39"/>
    <property type="match status" value="1"/>
</dbReference>
<evidence type="ECO:0000313" key="2">
    <source>
        <dbReference type="Proteomes" id="UP000604046"/>
    </source>
</evidence>
<comment type="caution">
    <text evidence="1">The sequence shown here is derived from an EMBL/GenBank/DDBJ whole genome shotgun (WGS) entry which is preliminary data.</text>
</comment>
<name>A0A812UBX7_9DINO</name>